<evidence type="ECO:0000313" key="3">
    <source>
        <dbReference type="Proteomes" id="UP000824120"/>
    </source>
</evidence>
<name>A0A9J5XRF1_SOLCO</name>
<organism evidence="2 3">
    <name type="scientific">Solanum commersonii</name>
    <name type="common">Commerson's wild potato</name>
    <name type="synonym">Commerson's nightshade</name>
    <dbReference type="NCBI Taxonomy" id="4109"/>
    <lineage>
        <taxon>Eukaryota</taxon>
        <taxon>Viridiplantae</taxon>
        <taxon>Streptophyta</taxon>
        <taxon>Embryophyta</taxon>
        <taxon>Tracheophyta</taxon>
        <taxon>Spermatophyta</taxon>
        <taxon>Magnoliopsida</taxon>
        <taxon>eudicotyledons</taxon>
        <taxon>Gunneridae</taxon>
        <taxon>Pentapetalae</taxon>
        <taxon>asterids</taxon>
        <taxon>lamiids</taxon>
        <taxon>Solanales</taxon>
        <taxon>Solanaceae</taxon>
        <taxon>Solanoideae</taxon>
        <taxon>Solaneae</taxon>
        <taxon>Solanum</taxon>
    </lineage>
</organism>
<accession>A0A9J5XRF1</accession>
<comment type="caution">
    <text evidence="2">The sequence shown here is derived from an EMBL/GenBank/DDBJ whole genome shotgun (WGS) entry which is preliminary data.</text>
</comment>
<dbReference type="EMBL" id="JACXVP010000008">
    <property type="protein sequence ID" value="KAG5590111.1"/>
    <property type="molecule type" value="Genomic_DNA"/>
</dbReference>
<protein>
    <submittedName>
        <fullName evidence="2">Uncharacterized protein</fullName>
    </submittedName>
</protein>
<keyword evidence="1" id="KW-1133">Transmembrane helix</keyword>
<evidence type="ECO:0000313" key="2">
    <source>
        <dbReference type="EMBL" id="KAG5590111.1"/>
    </source>
</evidence>
<keyword evidence="1" id="KW-0812">Transmembrane</keyword>
<keyword evidence="3" id="KW-1185">Reference proteome</keyword>
<evidence type="ECO:0000256" key="1">
    <source>
        <dbReference type="SAM" id="Phobius"/>
    </source>
</evidence>
<reference evidence="2 3" key="1">
    <citation type="submission" date="2020-09" db="EMBL/GenBank/DDBJ databases">
        <title>De no assembly of potato wild relative species, Solanum commersonii.</title>
        <authorList>
            <person name="Cho K."/>
        </authorList>
    </citation>
    <scope>NUCLEOTIDE SEQUENCE [LARGE SCALE GENOMIC DNA]</scope>
    <source>
        <strain evidence="2">LZ3.2</strain>
        <tissue evidence="2">Leaf</tissue>
    </source>
</reference>
<feature type="transmembrane region" description="Helical" evidence="1">
    <location>
        <begin position="12"/>
        <end position="30"/>
    </location>
</feature>
<proteinExistence type="predicted"/>
<dbReference type="AlphaFoldDB" id="A0A9J5XRF1"/>
<dbReference type="Proteomes" id="UP000824120">
    <property type="component" value="Chromosome 8"/>
</dbReference>
<keyword evidence="1" id="KW-0472">Membrane</keyword>
<gene>
    <name evidence="2" type="ORF">H5410_040625</name>
</gene>
<sequence length="94" mass="10168">MTSVLPEPPSLVTIVMIGTLSSNIALKLGAIGSPYMKILESVEQSGAIGWVSNECTNPSGSDNMPYVSNETKKCWSNNHIYIGITIIRTRVVQN</sequence>